<keyword evidence="1 3" id="KW-0853">WD repeat</keyword>
<name>A0A2U1NLV1_ARTAN</name>
<evidence type="ECO:0000256" key="2">
    <source>
        <dbReference type="ARBA" id="ARBA00022737"/>
    </source>
</evidence>
<evidence type="ECO:0000256" key="3">
    <source>
        <dbReference type="PROSITE-ProRule" id="PRU00221"/>
    </source>
</evidence>
<dbReference type="PANTHER" id="PTHR15574:SF21">
    <property type="entry name" value="DDB1- AND CUL4-ASSOCIATED FACTOR 8"/>
    <property type="match status" value="1"/>
</dbReference>
<dbReference type="InterPro" id="IPR045151">
    <property type="entry name" value="DCAF8"/>
</dbReference>
<organism evidence="4 5">
    <name type="scientific">Artemisia annua</name>
    <name type="common">Sweet wormwood</name>
    <dbReference type="NCBI Taxonomy" id="35608"/>
    <lineage>
        <taxon>Eukaryota</taxon>
        <taxon>Viridiplantae</taxon>
        <taxon>Streptophyta</taxon>
        <taxon>Embryophyta</taxon>
        <taxon>Tracheophyta</taxon>
        <taxon>Spermatophyta</taxon>
        <taxon>Magnoliopsida</taxon>
        <taxon>eudicotyledons</taxon>
        <taxon>Gunneridae</taxon>
        <taxon>Pentapetalae</taxon>
        <taxon>asterids</taxon>
        <taxon>campanulids</taxon>
        <taxon>Asterales</taxon>
        <taxon>Asteraceae</taxon>
        <taxon>Asteroideae</taxon>
        <taxon>Anthemideae</taxon>
        <taxon>Artemisiinae</taxon>
        <taxon>Artemisia</taxon>
    </lineage>
</organism>
<dbReference type="AlphaFoldDB" id="A0A2U1NLV1"/>
<dbReference type="PANTHER" id="PTHR15574">
    <property type="entry name" value="WD REPEAT DOMAIN-CONTAINING FAMILY"/>
    <property type="match status" value="1"/>
</dbReference>
<evidence type="ECO:0000313" key="5">
    <source>
        <dbReference type="Proteomes" id="UP000245207"/>
    </source>
</evidence>
<sequence>MKKHAVVDIFGRQLGNLSTRKFAYNFSASEDLVMRLERARTLEKHSGSVNTVSFNADGDILVSGSDDREIIFWDWETGSVKLSFNSGHRNNVLQAKIMPETDDRSIVTCGADGQVRHATILECGKVETKPLAIHKGRAHKIANVPESPHIFYSCGDDGLVLHFDLRTRKTTKLFTCRSSYACSCCQQCLTKLSTGQFAYFSFPQVVNLNAIAIDPCNPNLFVVGGSDMLTRLYDIRKYTYIASDHSGEPADHFCPKHLLFSGSVRITGLAYSDQSELLVSYSTESMYRFSKEMGWGSNIRQIRDNFRLALDSEVEMVTESKQAPLIFKGHKNNATEKGVGFFGPKCEYVVSGSDCGRMFIWRNKDAKLLRVIEADNLVVKCFEAHPRIPILASSGIDRDIKIWTPTALERATPYTIIE</sequence>
<keyword evidence="5" id="KW-1185">Reference proteome</keyword>
<evidence type="ECO:0000313" key="4">
    <source>
        <dbReference type="EMBL" id="PWA74493.1"/>
    </source>
</evidence>
<dbReference type="Proteomes" id="UP000245207">
    <property type="component" value="Unassembled WGS sequence"/>
</dbReference>
<keyword evidence="2" id="KW-0677">Repeat</keyword>
<accession>A0A2U1NLV1</accession>
<dbReference type="PROSITE" id="PS50294">
    <property type="entry name" value="WD_REPEATS_REGION"/>
    <property type="match status" value="1"/>
</dbReference>
<protein>
    <submittedName>
        <fullName evidence="4">WD40 repeat-containing protein</fullName>
    </submittedName>
</protein>
<evidence type="ECO:0000256" key="1">
    <source>
        <dbReference type="ARBA" id="ARBA00022574"/>
    </source>
</evidence>
<proteinExistence type="predicted"/>
<dbReference type="EMBL" id="PKPP01002556">
    <property type="protein sequence ID" value="PWA74493.1"/>
    <property type="molecule type" value="Genomic_DNA"/>
</dbReference>
<reference evidence="4 5" key="1">
    <citation type="journal article" date="2018" name="Mol. Plant">
        <title>The genome of Artemisia annua provides insight into the evolution of Asteraceae family and artemisinin biosynthesis.</title>
        <authorList>
            <person name="Shen Q."/>
            <person name="Zhang L."/>
            <person name="Liao Z."/>
            <person name="Wang S."/>
            <person name="Yan T."/>
            <person name="Shi P."/>
            <person name="Liu M."/>
            <person name="Fu X."/>
            <person name="Pan Q."/>
            <person name="Wang Y."/>
            <person name="Lv Z."/>
            <person name="Lu X."/>
            <person name="Zhang F."/>
            <person name="Jiang W."/>
            <person name="Ma Y."/>
            <person name="Chen M."/>
            <person name="Hao X."/>
            <person name="Li L."/>
            <person name="Tang Y."/>
            <person name="Lv G."/>
            <person name="Zhou Y."/>
            <person name="Sun X."/>
            <person name="Brodelius P.E."/>
            <person name="Rose J.K.C."/>
            <person name="Tang K."/>
        </authorList>
    </citation>
    <scope>NUCLEOTIDE SEQUENCE [LARGE SCALE GENOMIC DNA]</scope>
    <source>
        <strain evidence="5">cv. Huhao1</strain>
        <tissue evidence="4">Leaf</tissue>
    </source>
</reference>
<dbReference type="GO" id="GO:0080008">
    <property type="term" value="C:Cul4-RING E3 ubiquitin ligase complex"/>
    <property type="evidence" value="ECO:0007669"/>
    <property type="project" value="TreeGrafter"/>
</dbReference>
<dbReference type="Pfam" id="PF00400">
    <property type="entry name" value="WD40"/>
    <property type="match status" value="1"/>
</dbReference>
<feature type="repeat" description="WD" evidence="3">
    <location>
        <begin position="42"/>
        <end position="83"/>
    </location>
</feature>
<gene>
    <name evidence="4" type="ORF">CTI12_AA246680</name>
</gene>
<dbReference type="PROSITE" id="PS50082">
    <property type="entry name" value="WD_REPEATS_2"/>
    <property type="match status" value="1"/>
</dbReference>
<dbReference type="InterPro" id="IPR001680">
    <property type="entry name" value="WD40_rpt"/>
</dbReference>
<comment type="caution">
    <text evidence="4">The sequence shown here is derived from an EMBL/GenBank/DDBJ whole genome shotgun (WGS) entry which is preliminary data.</text>
</comment>
<dbReference type="STRING" id="35608.A0A2U1NLV1"/>
<dbReference type="InterPro" id="IPR015943">
    <property type="entry name" value="WD40/YVTN_repeat-like_dom_sf"/>
</dbReference>
<dbReference type="Gene3D" id="2.130.10.10">
    <property type="entry name" value="YVTN repeat-like/Quinoprotein amine dehydrogenase"/>
    <property type="match status" value="3"/>
</dbReference>
<dbReference type="SUPFAM" id="SSF50978">
    <property type="entry name" value="WD40 repeat-like"/>
    <property type="match status" value="1"/>
</dbReference>
<dbReference type="GO" id="GO:0005737">
    <property type="term" value="C:cytoplasm"/>
    <property type="evidence" value="ECO:0007669"/>
    <property type="project" value="TreeGrafter"/>
</dbReference>
<dbReference type="InterPro" id="IPR036322">
    <property type="entry name" value="WD40_repeat_dom_sf"/>
</dbReference>
<dbReference type="OrthoDB" id="4869960at2759"/>
<dbReference type="SMART" id="SM00320">
    <property type="entry name" value="WD40"/>
    <property type="match status" value="6"/>
</dbReference>